<dbReference type="SUPFAM" id="SSF52317">
    <property type="entry name" value="Class I glutamine amidotransferase-like"/>
    <property type="match status" value="1"/>
</dbReference>
<evidence type="ECO:0000259" key="1">
    <source>
        <dbReference type="Pfam" id="PF00117"/>
    </source>
</evidence>
<accession>A0ABN2W3P5</accession>
<keyword evidence="3" id="KW-1185">Reference proteome</keyword>
<name>A0ABN2W3P5_9ACTN</name>
<dbReference type="InterPro" id="IPR017926">
    <property type="entry name" value="GATASE"/>
</dbReference>
<dbReference type="Gene3D" id="3.40.50.880">
    <property type="match status" value="1"/>
</dbReference>
<reference evidence="2 3" key="1">
    <citation type="journal article" date="2019" name="Int. J. Syst. Evol. Microbiol.">
        <title>The Global Catalogue of Microorganisms (GCM) 10K type strain sequencing project: providing services to taxonomists for standard genome sequencing and annotation.</title>
        <authorList>
            <consortium name="The Broad Institute Genomics Platform"/>
            <consortium name="The Broad Institute Genome Sequencing Center for Infectious Disease"/>
            <person name="Wu L."/>
            <person name="Ma J."/>
        </authorList>
    </citation>
    <scope>NUCLEOTIDE SEQUENCE [LARGE SCALE GENOMIC DNA]</scope>
    <source>
        <strain evidence="2 3">JCM 15478</strain>
    </source>
</reference>
<feature type="domain" description="Glutamine amidotransferase" evidence="1">
    <location>
        <begin position="22"/>
        <end position="184"/>
    </location>
</feature>
<evidence type="ECO:0000313" key="3">
    <source>
        <dbReference type="Proteomes" id="UP001500016"/>
    </source>
</evidence>
<evidence type="ECO:0000313" key="2">
    <source>
        <dbReference type="EMBL" id="GAA2082564.1"/>
    </source>
</evidence>
<dbReference type="Pfam" id="PF00117">
    <property type="entry name" value="GATase"/>
    <property type="match status" value="1"/>
</dbReference>
<comment type="caution">
    <text evidence="2">The sequence shown here is derived from an EMBL/GenBank/DDBJ whole genome shotgun (WGS) entry which is preliminary data.</text>
</comment>
<keyword evidence="2" id="KW-0315">Glutamine amidotransferase</keyword>
<sequence>MTDVLVVQNTPTGGPGRVGEVLAERGLGTEVVHAYEGQPVPRKVEHGAVVVLGGGYLPDEDARAPWLADLRALAVDALDTGAPLLGICLGGQLLAHVAGGAVAGRSGEPEVGSTPLAVRPEAEGDPLFGALPSRVTAVENHVDRITALPPGAVWLMESAACPYQAFRVGERAWGVQFHPEVPPSRLRGWDLDRLAGLGLDHEALCARAEADDAVAGPLWTSLLHRFTTLAPPTAG</sequence>
<protein>
    <submittedName>
        <fullName evidence="2">Type 1 glutamine amidotransferase</fullName>
    </submittedName>
</protein>
<dbReference type="InterPro" id="IPR044992">
    <property type="entry name" value="ChyE-like"/>
</dbReference>
<dbReference type="RefSeq" id="WP_344530486.1">
    <property type="nucleotide sequence ID" value="NZ_BAAAPE010000011.1"/>
</dbReference>
<dbReference type="CDD" id="cd01741">
    <property type="entry name" value="GATase1_1"/>
    <property type="match status" value="1"/>
</dbReference>
<gene>
    <name evidence="2" type="ORF">GCM10009801_42400</name>
</gene>
<dbReference type="PROSITE" id="PS51273">
    <property type="entry name" value="GATASE_TYPE_1"/>
    <property type="match status" value="1"/>
</dbReference>
<dbReference type="PANTHER" id="PTHR42695">
    <property type="entry name" value="GLUTAMINE AMIDOTRANSFERASE YLR126C-RELATED"/>
    <property type="match status" value="1"/>
</dbReference>
<dbReference type="PANTHER" id="PTHR42695:SF5">
    <property type="entry name" value="GLUTAMINE AMIDOTRANSFERASE YLR126C-RELATED"/>
    <property type="match status" value="1"/>
</dbReference>
<dbReference type="EMBL" id="BAAAPE010000011">
    <property type="protein sequence ID" value="GAA2082564.1"/>
    <property type="molecule type" value="Genomic_DNA"/>
</dbReference>
<proteinExistence type="predicted"/>
<organism evidence="2 3">
    <name type="scientific">Streptomyces albiaxialis</name>
    <dbReference type="NCBI Taxonomy" id="329523"/>
    <lineage>
        <taxon>Bacteria</taxon>
        <taxon>Bacillati</taxon>
        <taxon>Actinomycetota</taxon>
        <taxon>Actinomycetes</taxon>
        <taxon>Kitasatosporales</taxon>
        <taxon>Streptomycetaceae</taxon>
        <taxon>Streptomyces</taxon>
    </lineage>
</organism>
<dbReference type="Proteomes" id="UP001500016">
    <property type="component" value="Unassembled WGS sequence"/>
</dbReference>
<dbReference type="InterPro" id="IPR029062">
    <property type="entry name" value="Class_I_gatase-like"/>
</dbReference>